<evidence type="ECO:0000313" key="1">
    <source>
        <dbReference type="EMBL" id="ETV85005.1"/>
    </source>
</evidence>
<organism evidence="1">
    <name type="scientific">Aphanomyces astaci</name>
    <name type="common">Crayfish plague agent</name>
    <dbReference type="NCBI Taxonomy" id="112090"/>
    <lineage>
        <taxon>Eukaryota</taxon>
        <taxon>Sar</taxon>
        <taxon>Stramenopiles</taxon>
        <taxon>Oomycota</taxon>
        <taxon>Saprolegniomycetes</taxon>
        <taxon>Saprolegniales</taxon>
        <taxon>Verrucalvaceae</taxon>
        <taxon>Aphanomyces</taxon>
    </lineage>
</organism>
<dbReference type="EMBL" id="KI913118">
    <property type="protein sequence ID" value="ETV85005.1"/>
    <property type="molecule type" value="Genomic_DNA"/>
</dbReference>
<dbReference type="GeneID" id="20804894"/>
<proteinExistence type="predicted"/>
<name>W4GZ39_APHAT</name>
<reference evidence="1" key="1">
    <citation type="submission" date="2013-12" db="EMBL/GenBank/DDBJ databases">
        <title>The Genome Sequence of Aphanomyces astaci APO3.</title>
        <authorList>
            <consortium name="The Broad Institute Genomics Platform"/>
            <person name="Russ C."/>
            <person name="Tyler B."/>
            <person name="van West P."/>
            <person name="Dieguez-Uribeondo J."/>
            <person name="Young S.K."/>
            <person name="Zeng Q."/>
            <person name="Gargeya S."/>
            <person name="Fitzgerald M."/>
            <person name="Abouelleil A."/>
            <person name="Alvarado L."/>
            <person name="Chapman S.B."/>
            <person name="Gainer-Dewar J."/>
            <person name="Goldberg J."/>
            <person name="Griggs A."/>
            <person name="Gujja S."/>
            <person name="Hansen M."/>
            <person name="Howarth C."/>
            <person name="Imamovic A."/>
            <person name="Ireland A."/>
            <person name="Larimer J."/>
            <person name="McCowan C."/>
            <person name="Murphy C."/>
            <person name="Pearson M."/>
            <person name="Poon T.W."/>
            <person name="Priest M."/>
            <person name="Roberts A."/>
            <person name="Saif S."/>
            <person name="Shea T."/>
            <person name="Sykes S."/>
            <person name="Wortman J."/>
            <person name="Nusbaum C."/>
            <person name="Birren B."/>
        </authorList>
    </citation>
    <scope>NUCLEOTIDE SEQUENCE [LARGE SCALE GENOMIC DNA]</scope>
    <source>
        <strain evidence="1">APO3</strain>
    </source>
</reference>
<dbReference type="PANTHER" id="PTHR47169">
    <property type="entry name" value="OS01G0541250 PROTEIN"/>
    <property type="match status" value="1"/>
</dbReference>
<dbReference type="VEuPathDB" id="FungiDB:H257_02898"/>
<protein>
    <submittedName>
        <fullName evidence="1">Uncharacterized protein</fullName>
    </submittedName>
</protein>
<dbReference type="AlphaFoldDB" id="W4GZ39"/>
<dbReference type="RefSeq" id="XP_009825023.1">
    <property type="nucleotide sequence ID" value="XM_009826721.1"/>
</dbReference>
<accession>W4GZ39</accession>
<sequence length="207" mass="23205">MGLAHFGHIGDRSNPTFMHHLTHSSSDCVTRITSSYEKSSSPDMSYMSGWLLGAAAGASTRAGIIYTSAQTNARADNVLKSSLTESNKVCRLNWAIKHVTDIDGAKYFNPMNDTSKRHQLKVMLLSAVARPRWYEAKGEWFTGKMGTWHFTEVVPEQRSSCRHDAGTPVMKTVKVTRNTYNAMIIDNVIPAIRSKWPNDETKRVKIQ</sequence>
<gene>
    <name evidence="1" type="ORF">H257_02898</name>
</gene>